<dbReference type="InterPro" id="IPR036390">
    <property type="entry name" value="WH_DNA-bd_sf"/>
</dbReference>
<accession>A0ABU8TA67</accession>
<dbReference type="RefSeq" id="WP_340291217.1">
    <property type="nucleotide sequence ID" value="NZ_JBBJUP010000011.1"/>
</dbReference>
<gene>
    <name evidence="6" type="ORF">WJX68_15070</name>
</gene>
<dbReference type="InterPro" id="IPR029016">
    <property type="entry name" value="GAF-like_dom_sf"/>
</dbReference>
<evidence type="ECO:0000259" key="5">
    <source>
        <dbReference type="PROSITE" id="PS51078"/>
    </source>
</evidence>
<dbReference type="PANTHER" id="PTHR30136:SF34">
    <property type="entry name" value="TRANSCRIPTIONAL REGULATOR"/>
    <property type="match status" value="1"/>
</dbReference>
<keyword evidence="1" id="KW-0805">Transcription regulation</keyword>
<evidence type="ECO:0000313" key="7">
    <source>
        <dbReference type="Proteomes" id="UP001364211"/>
    </source>
</evidence>
<dbReference type="InterPro" id="IPR036388">
    <property type="entry name" value="WH-like_DNA-bd_sf"/>
</dbReference>
<organism evidence="6 7">
    <name type="scientific">Pseudonocardia spirodelae</name>
    <dbReference type="NCBI Taxonomy" id="3133431"/>
    <lineage>
        <taxon>Bacteria</taxon>
        <taxon>Bacillati</taxon>
        <taxon>Actinomycetota</taxon>
        <taxon>Actinomycetes</taxon>
        <taxon>Pseudonocardiales</taxon>
        <taxon>Pseudonocardiaceae</taxon>
        <taxon>Pseudonocardia</taxon>
    </lineage>
</organism>
<dbReference type="SMART" id="SM00346">
    <property type="entry name" value="HTH_ICLR"/>
    <property type="match status" value="1"/>
</dbReference>
<evidence type="ECO:0000259" key="4">
    <source>
        <dbReference type="PROSITE" id="PS51077"/>
    </source>
</evidence>
<dbReference type="PROSITE" id="PS51078">
    <property type="entry name" value="ICLR_ED"/>
    <property type="match status" value="1"/>
</dbReference>
<proteinExistence type="predicted"/>
<dbReference type="InterPro" id="IPR014757">
    <property type="entry name" value="Tscrpt_reg_IclR_C"/>
</dbReference>
<keyword evidence="2" id="KW-0238">DNA-binding</keyword>
<evidence type="ECO:0000256" key="2">
    <source>
        <dbReference type="ARBA" id="ARBA00023125"/>
    </source>
</evidence>
<protein>
    <submittedName>
        <fullName evidence="6">IclR family transcriptional regulator C-terminal domain-containing protein</fullName>
    </submittedName>
</protein>
<evidence type="ECO:0000256" key="3">
    <source>
        <dbReference type="ARBA" id="ARBA00023163"/>
    </source>
</evidence>
<sequence length="262" mass="28763">MTAEPAAQERHFVRAVERAFRVVRAFGPDTPSMTLSEVAARTDLDRATARRLLLTLVDLGYARRTGRDRFELTPRVLELGYAYLSGLSLVDVALPHLQAMSYELHETASLTELDGTDVVYLALARSARLSGLRITVGTRYEAWATSMGRVLLAGLPDDELDAFLASVTVQRRTDHTVRDVEALRDAVVAARTQGWALVERELDDGLRGVAAPVRNRAGRVIAAVNVSTHVGVATRDELTDRHLPRLLRAAADIERDLAASDL</sequence>
<dbReference type="Pfam" id="PF09339">
    <property type="entry name" value="HTH_IclR"/>
    <property type="match status" value="1"/>
</dbReference>
<feature type="domain" description="IclR-ED" evidence="5">
    <location>
        <begin position="75"/>
        <end position="259"/>
    </location>
</feature>
<dbReference type="PANTHER" id="PTHR30136">
    <property type="entry name" value="HELIX-TURN-HELIX TRANSCRIPTIONAL REGULATOR, ICLR FAMILY"/>
    <property type="match status" value="1"/>
</dbReference>
<name>A0ABU8TA67_9PSEU</name>
<dbReference type="Proteomes" id="UP001364211">
    <property type="component" value="Unassembled WGS sequence"/>
</dbReference>
<reference evidence="6 7" key="1">
    <citation type="submission" date="2024-03" db="EMBL/GenBank/DDBJ databases">
        <title>Draft genome sequence of Pseudonocardia sp. DW16-2.</title>
        <authorList>
            <person name="Duangmal K."/>
        </authorList>
    </citation>
    <scope>NUCLEOTIDE SEQUENCE [LARGE SCALE GENOMIC DNA]</scope>
    <source>
        <strain evidence="6 7">DW16-2</strain>
    </source>
</reference>
<dbReference type="Gene3D" id="1.10.10.10">
    <property type="entry name" value="Winged helix-like DNA-binding domain superfamily/Winged helix DNA-binding domain"/>
    <property type="match status" value="1"/>
</dbReference>
<comment type="caution">
    <text evidence="6">The sequence shown here is derived from an EMBL/GenBank/DDBJ whole genome shotgun (WGS) entry which is preliminary data.</text>
</comment>
<dbReference type="Gene3D" id="3.30.450.40">
    <property type="match status" value="1"/>
</dbReference>
<feature type="domain" description="HTH iclR-type" evidence="4">
    <location>
        <begin position="13"/>
        <end position="74"/>
    </location>
</feature>
<dbReference type="SUPFAM" id="SSF55781">
    <property type="entry name" value="GAF domain-like"/>
    <property type="match status" value="1"/>
</dbReference>
<evidence type="ECO:0000256" key="1">
    <source>
        <dbReference type="ARBA" id="ARBA00023015"/>
    </source>
</evidence>
<dbReference type="SUPFAM" id="SSF46785">
    <property type="entry name" value="Winged helix' DNA-binding domain"/>
    <property type="match status" value="1"/>
</dbReference>
<dbReference type="PROSITE" id="PS51077">
    <property type="entry name" value="HTH_ICLR"/>
    <property type="match status" value="1"/>
</dbReference>
<dbReference type="InterPro" id="IPR050707">
    <property type="entry name" value="HTH_MetabolicPath_Reg"/>
</dbReference>
<keyword evidence="3" id="KW-0804">Transcription</keyword>
<dbReference type="InterPro" id="IPR005471">
    <property type="entry name" value="Tscrpt_reg_IclR_N"/>
</dbReference>
<dbReference type="Pfam" id="PF01614">
    <property type="entry name" value="IclR_C"/>
    <property type="match status" value="1"/>
</dbReference>
<keyword evidence="7" id="KW-1185">Reference proteome</keyword>
<dbReference type="EMBL" id="JBBJUP010000011">
    <property type="protein sequence ID" value="MEJ8280265.1"/>
    <property type="molecule type" value="Genomic_DNA"/>
</dbReference>
<evidence type="ECO:0000313" key="6">
    <source>
        <dbReference type="EMBL" id="MEJ8280265.1"/>
    </source>
</evidence>